<accession>A0A165J6P2</accession>
<dbReference type="InParanoid" id="A0A165J6P2"/>
<organism evidence="1 2">
    <name type="scientific">Exidia glandulosa HHB12029</name>
    <dbReference type="NCBI Taxonomy" id="1314781"/>
    <lineage>
        <taxon>Eukaryota</taxon>
        <taxon>Fungi</taxon>
        <taxon>Dikarya</taxon>
        <taxon>Basidiomycota</taxon>
        <taxon>Agaricomycotina</taxon>
        <taxon>Agaricomycetes</taxon>
        <taxon>Auriculariales</taxon>
        <taxon>Exidiaceae</taxon>
        <taxon>Exidia</taxon>
    </lineage>
</organism>
<dbReference type="AlphaFoldDB" id="A0A165J6P2"/>
<proteinExistence type="predicted"/>
<reference evidence="1 2" key="1">
    <citation type="journal article" date="2016" name="Mol. Biol. Evol.">
        <title>Comparative Genomics of Early-Diverging Mushroom-Forming Fungi Provides Insights into the Origins of Lignocellulose Decay Capabilities.</title>
        <authorList>
            <person name="Nagy L.G."/>
            <person name="Riley R."/>
            <person name="Tritt A."/>
            <person name="Adam C."/>
            <person name="Daum C."/>
            <person name="Floudas D."/>
            <person name="Sun H."/>
            <person name="Yadav J.S."/>
            <person name="Pangilinan J."/>
            <person name="Larsson K.H."/>
            <person name="Matsuura K."/>
            <person name="Barry K."/>
            <person name="Labutti K."/>
            <person name="Kuo R."/>
            <person name="Ohm R.A."/>
            <person name="Bhattacharya S.S."/>
            <person name="Shirouzu T."/>
            <person name="Yoshinaga Y."/>
            <person name="Martin F.M."/>
            <person name="Grigoriev I.V."/>
            <person name="Hibbett D.S."/>
        </authorList>
    </citation>
    <scope>NUCLEOTIDE SEQUENCE [LARGE SCALE GENOMIC DNA]</scope>
    <source>
        <strain evidence="1 2">HHB12029</strain>
    </source>
</reference>
<dbReference type="Proteomes" id="UP000077266">
    <property type="component" value="Unassembled WGS sequence"/>
</dbReference>
<evidence type="ECO:0000313" key="2">
    <source>
        <dbReference type="Proteomes" id="UP000077266"/>
    </source>
</evidence>
<sequence>MNADGKPGCFDSIGDSKSRLTIRHAISNDVAFFLPPLDDTVLASASRAFCLSSTSLRLYPSALLLSLLRPPLALACCLGLITTQRMLGFLRYGHPYRR</sequence>
<gene>
    <name evidence="1" type="ORF">EXIGLDRAFT_518623</name>
</gene>
<protein>
    <submittedName>
        <fullName evidence="1">Uncharacterized protein</fullName>
    </submittedName>
</protein>
<name>A0A165J6P2_EXIGL</name>
<keyword evidence="2" id="KW-1185">Reference proteome</keyword>
<evidence type="ECO:0000313" key="1">
    <source>
        <dbReference type="EMBL" id="KZV94407.1"/>
    </source>
</evidence>
<dbReference type="EMBL" id="KV425973">
    <property type="protein sequence ID" value="KZV94407.1"/>
    <property type="molecule type" value="Genomic_DNA"/>
</dbReference>